<sequence length="84" mass="9187">MPLGKDYDKIIDSKFADMKNSAGRLAGSVTAAQFLKRFVGETPWAHLDIAGTAMGSPLTEINQSWGSGYGVRLLDELVRAHYED</sequence>
<feature type="domain" description="Cytosol aminopeptidase" evidence="6">
    <location>
        <begin position="1"/>
        <end position="74"/>
    </location>
</feature>
<evidence type="ECO:0000313" key="7">
    <source>
        <dbReference type="EMBL" id="MDQ1185670.1"/>
    </source>
</evidence>
<dbReference type="InterPro" id="IPR011356">
    <property type="entry name" value="Leucine_aapep/pepB"/>
</dbReference>
<dbReference type="Gene3D" id="3.40.630.10">
    <property type="entry name" value="Zn peptidases"/>
    <property type="match status" value="1"/>
</dbReference>
<evidence type="ECO:0000259" key="6">
    <source>
        <dbReference type="Pfam" id="PF00883"/>
    </source>
</evidence>
<reference evidence="7 8" key="1">
    <citation type="submission" date="2023-07" db="EMBL/GenBank/DDBJ databases">
        <title>Functional and genomic diversity of the sorghum phyllosphere microbiome.</title>
        <authorList>
            <person name="Shade A."/>
        </authorList>
    </citation>
    <scope>NUCLEOTIDE SEQUENCE [LARGE SCALE GENOMIC DNA]</scope>
    <source>
        <strain evidence="7 8">SORGH_AS_1126</strain>
    </source>
</reference>
<evidence type="ECO:0000313" key="8">
    <source>
        <dbReference type="Proteomes" id="UP001224781"/>
    </source>
</evidence>
<dbReference type="PANTHER" id="PTHR11963:SF23">
    <property type="entry name" value="CYTOSOL AMINOPEPTIDASE"/>
    <property type="match status" value="1"/>
</dbReference>
<name>A0ABU0UL32_9HYPH</name>
<gene>
    <name evidence="7" type="ORF">QE408_002813</name>
</gene>
<dbReference type="InterPro" id="IPR000819">
    <property type="entry name" value="Peptidase_M17_C"/>
</dbReference>
<accession>A0ABU0UL32</accession>
<keyword evidence="3" id="KW-0645">Protease</keyword>
<keyword evidence="4" id="KW-0378">Hydrolase</keyword>
<keyword evidence="2 7" id="KW-0031">Aminopeptidase</keyword>
<dbReference type="Pfam" id="PF00883">
    <property type="entry name" value="Peptidase_M17"/>
    <property type="match status" value="1"/>
</dbReference>
<evidence type="ECO:0000256" key="3">
    <source>
        <dbReference type="ARBA" id="ARBA00022670"/>
    </source>
</evidence>
<dbReference type="EMBL" id="JAUTBL010000002">
    <property type="protein sequence ID" value="MDQ1185670.1"/>
    <property type="molecule type" value="Genomic_DNA"/>
</dbReference>
<comment type="caution">
    <text evidence="7">The sequence shown here is derived from an EMBL/GenBank/DDBJ whole genome shotgun (WGS) entry which is preliminary data.</text>
</comment>
<protein>
    <submittedName>
        <fullName evidence="7">Leucyl aminopeptidase</fullName>
    </submittedName>
</protein>
<dbReference type="SUPFAM" id="SSF53187">
    <property type="entry name" value="Zn-dependent exopeptidases"/>
    <property type="match status" value="1"/>
</dbReference>
<dbReference type="Proteomes" id="UP001224781">
    <property type="component" value="Unassembled WGS sequence"/>
</dbReference>
<evidence type="ECO:0000256" key="5">
    <source>
        <dbReference type="ARBA" id="ARBA00023211"/>
    </source>
</evidence>
<proteinExistence type="inferred from homology"/>
<dbReference type="GO" id="GO:0004177">
    <property type="term" value="F:aminopeptidase activity"/>
    <property type="evidence" value="ECO:0007669"/>
    <property type="project" value="UniProtKB-KW"/>
</dbReference>
<organism evidence="7 8">
    <name type="scientific">Agrobacterium larrymoorei</name>
    <dbReference type="NCBI Taxonomy" id="160699"/>
    <lineage>
        <taxon>Bacteria</taxon>
        <taxon>Pseudomonadati</taxon>
        <taxon>Pseudomonadota</taxon>
        <taxon>Alphaproteobacteria</taxon>
        <taxon>Hyphomicrobiales</taxon>
        <taxon>Rhizobiaceae</taxon>
        <taxon>Rhizobium/Agrobacterium group</taxon>
        <taxon>Agrobacterium</taxon>
    </lineage>
</organism>
<evidence type="ECO:0000256" key="1">
    <source>
        <dbReference type="ARBA" id="ARBA00009528"/>
    </source>
</evidence>
<evidence type="ECO:0000256" key="4">
    <source>
        <dbReference type="ARBA" id="ARBA00022801"/>
    </source>
</evidence>
<keyword evidence="8" id="KW-1185">Reference proteome</keyword>
<evidence type="ECO:0000256" key="2">
    <source>
        <dbReference type="ARBA" id="ARBA00022438"/>
    </source>
</evidence>
<dbReference type="PANTHER" id="PTHR11963">
    <property type="entry name" value="LEUCINE AMINOPEPTIDASE-RELATED"/>
    <property type="match status" value="1"/>
</dbReference>
<comment type="similarity">
    <text evidence="1">Belongs to the peptidase M17 family.</text>
</comment>
<keyword evidence="5" id="KW-0464">Manganese</keyword>